<dbReference type="Proteomes" id="UP000284267">
    <property type="component" value="Unassembled WGS sequence"/>
</dbReference>
<evidence type="ECO:0000313" key="22">
    <source>
        <dbReference type="Proteomes" id="UP000284220"/>
    </source>
</evidence>
<dbReference type="AlphaFoldDB" id="A0A174Q137"/>
<evidence type="ECO:0000313" key="9">
    <source>
        <dbReference type="EMBL" id="RHE69976.1"/>
    </source>
</evidence>
<evidence type="ECO:0000313" key="6">
    <source>
        <dbReference type="EMBL" id="RGV66194.1"/>
    </source>
</evidence>
<dbReference type="Proteomes" id="UP000261222">
    <property type="component" value="Unassembled WGS sequence"/>
</dbReference>
<dbReference type="Proteomes" id="UP000283928">
    <property type="component" value="Unassembled WGS sequence"/>
</dbReference>
<evidence type="ECO:0000313" key="19">
    <source>
        <dbReference type="Proteomes" id="UP000283585"/>
    </source>
</evidence>
<dbReference type="Proteomes" id="UP000265828">
    <property type="component" value="Unassembled WGS sequence"/>
</dbReference>
<dbReference type="Proteomes" id="UP000283585">
    <property type="component" value="Unassembled WGS sequence"/>
</dbReference>
<organism evidence="2 14">
    <name type="scientific">Blautia obeum</name>
    <dbReference type="NCBI Taxonomy" id="40520"/>
    <lineage>
        <taxon>Bacteria</taxon>
        <taxon>Bacillati</taxon>
        <taxon>Bacillota</taxon>
        <taxon>Clostridia</taxon>
        <taxon>Lachnospirales</taxon>
        <taxon>Lachnospiraceae</taxon>
        <taxon>Blautia</taxon>
    </lineage>
</organism>
<evidence type="ECO:0000256" key="1">
    <source>
        <dbReference type="SAM" id="Phobius"/>
    </source>
</evidence>
<evidence type="ECO:0000313" key="16">
    <source>
        <dbReference type="Proteomes" id="UP000261222"/>
    </source>
</evidence>
<dbReference type="Proteomes" id="UP000261105">
    <property type="component" value="Unassembled WGS sequence"/>
</dbReference>
<evidence type="ECO:0000313" key="10">
    <source>
        <dbReference type="EMBL" id="RHG14915.1"/>
    </source>
</evidence>
<evidence type="ECO:0000313" key="12">
    <source>
        <dbReference type="EMBL" id="RHK91882.1"/>
    </source>
</evidence>
<proteinExistence type="predicted"/>
<keyword evidence="1" id="KW-0812">Transmembrane</keyword>
<dbReference type="EMBL" id="QROS01000001">
    <property type="protein sequence ID" value="RHL50185.1"/>
    <property type="molecule type" value="Genomic_DNA"/>
</dbReference>
<dbReference type="EMBL" id="QRSS01000043">
    <property type="protein sequence ID" value="RGQ02119.1"/>
    <property type="molecule type" value="Genomic_DNA"/>
</dbReference>
<dbReference type="EMBL" id="QSKO01000034">
    <property type="protein sequence ID" value="RHE69976.1"/>
    <property type="molecule type" value="Genomic_DNA"/>
</dbReference>
<evidence type="ECO:0000313" key="17">
    <source>
        <dbReference type="Proteomes" id="UP000265808"/>
    </source>
</evidence>
<evidence type="ECO:0000313" key="21">
    <source>
        <dbReference type="Proteomes" id="UP000284024"/>
    </source>
</evidence>
<name>A0A174Q137_9FIRM</name>
<dbReference type="EMBL" id="QRHZ01000011">
    <property type="protein sequence ID" value="RHG14915.1"/>
    <property type="molecule type" value="Genomic_DNA"/>
</dbReference>
<evidence type="ECO:0000313" key="13">
    <source>
        <dbReference type="EMBL" id="RHL50185.1"/>
    </source>
</evidence>
<evidence type="ECO:0000313" key="3">
    <source>
        <dbReference type="EMBL" id="RGN05486.1"/>
    </source>
</evidence>
<dbReference type="EMBL" id="QSUB01000002">
    <property type="protein sequence ID" value="RGN05486.1"/>
    <property type="molecule type" value="Genomic_DNA"/>
</dbReference>
<evidence type="ECO:0000313" key="14">
    <source>
        <dbReference type="Proteomes" id="UP000095413"/>
    </source>
</evidence>
<evidence type="ECO:0000313" key="8">
    <source>
        <dbReference type="EMBL" id="RHE15590.1"/>
    </source>
</evidence>
<dbReference type="Proteomes" id="UP000095413">
    <property type="component" value="Unassembled WGS sequence"/>
</dbReference>
<accession>A0A174Q137</accession>
<dbReference type="EMBL" id="QRZI01000001">
    <property type="protein sequence ID" value="RGV66194.1"/>
    <property type="molecule type" value="Genomic_DNA"/>
</dbReference>
<evidence type="ECO:0000313" key="7">
    <source>
        <dbReference type="EMBL" id="RHC06785.1"/>
    </source>
</evidence>
<feature type="transmembrane region" description="Helical" evidence="1">
    <location>
        <begin position="96"/>
        <end position="115"/>
    </location>
</feature>
<dbReference type="Proteomes" id="UP000265808">
    <property type="component" value="Unassembled WGS sequence"/>
</dbReference>
<reference evidence="2 14" key="1">
    <citation type="submission" date="2015-09" db="EMBL/GenBank/DDBJ databases">
        <authorList>
            <consortium name="Pathogen Informatics"/>
        </authorList>
    </citation>
    <scope>NUCLEOTIDE SEQUENCE [LARGE SCALE GENOMIC DNA]</scope>
    <source>
        <strain evidence="2 14">2789STDY5834921</strain>
    </source>
</reference>
<evidence type="ECO:0000313" key="24">
    <source>
        <dbReference type="Proteomes" id="UP000284644"/>
    </source>
</evidence>
<evidence type="ECO:0000313" key="4">
    <source>
        <dbReference type="EMBL" id="RGN89881.1"/>
    </source>
</evidence>
<dbReference type="EMBL" id="CZBA01000011">
    <property type="protein sequence ID" value="CUP63809.1"/>
    <property type="molecule type" value="Genomic_DNA"/>
</dbReference>
<keyword evidence="1" id="KW-0472">Membrane</keyword>
<dbReference type="OrthoDB" id="1976034at2"/>
<dbReference type="RefSeq" id="WP_005423334.1">
    <property type="nucleotide sequence ID" value="NZ_CABJDZ010000015.1"/>
</dbReference>
<evidence type="ECO:0000313" key="25">
    <source>
        <dbReference type="Proteomes" id="UP000285897"/>
    </source>
</evidence>
<dbReference type="EMBL" id="QSUZ01000002">
    <property type="protein sequence ID" value="RGN89881.1"/>
    <property type="molecule type" value="Genomic_DNA"/>
</dbReference>
<reference evidence="15 16" key="2">
    <citation type="submission" date="2018-08" db="EMBL/GenBank/DDBJ databases">
        <title>A genome reference for cultivated species of the human gut microbiota.</title>
        <authorList>
            <person name="Zou Y."/>
            <person name="Xue W."/>
            <person name="Luo G."/>
        </authorList>
    </citation>
    <scope>NUCLEOTIDE SEQUENCE [LARGE SCALE GENOMIC DNA]</scope>
    <source>
        <strain evidence="6 18">AF14-23</strain>
        <strain evidence="5 19">AF29-2BH</strain>
        <strain evidence="13 25">AF37-6AC</strain>
        <strain evidence="12 23">AF39-4</strain>
        <strain evidence="11 21">AM18-2AC</strain>
        <strain evidence="10 22">AM22-9LB</strain>
        <strain evidence="9 20">AM27-32LB</strain>
        <strain evidence="8 24">AM29-25AC</strain>
        <strain evidence="7 17">AM37-4AC</strain>
        <strain evidence="4 15">OM03-6</strain>
        <strain evidence="3 16">OM06-11AA</strain>
    </source>
</reference>
<evidence type="ECO:0000313" key="23">
    <source>
        <dbReference type="Proteomes" id="UP000284267"/>
    </source>
</evidence>
<dbReference type="EMBL" id="QRJH01000002">
    <property type="protein sequence ID" value="RHH19896.1"/>
    <property type="molecule type" value="Genomic_DNA"/>
</dbReference>
<protein>
    <submittedName>
        <fullName evidence="3">DUF2116 family Zn-ribbon domain-containing protein</fullName>
    </submittedName>
</protein>
<feature type="transmembrane region" description="Helical" evidence="1">
    <location>
        <begin position="62"/>
        <end position="80"/>
    </location>
</feature>
<dbReference type="EMBL" id="QROE01000015">
    <property type="protein sequence ID" value="RHK91882.1"/>
    <property type="molecule type" value="Genomic_DNA"/>
</dbReference>
<evidence type="ECO:0000313" key="2">
    <source>
        <dbReference type="EMBL" id="CUP63809.1"/>
    </source>
</evidence>
<evidence type="ECO:0000313" key="11">
    <source>
        <dbReference type="EMBL" id="RHH19896.1"/>
    </source>
</evidence>
<feature type="transmembrane region" description="Helical" evidence="1">
    <location>
        <begin position="37"/>
        <end position="56"/>
    </location>
</feature>
<gene>
    <name evidence="13" type="ORF">DW021_00510</name>
    <name evidence="12" type="ORF">DW040_17515</name>
    <name evidence="11" type="ORF">DW222_03605</name>
    <name evidence="10" type="ORF">DW272_15135</name>
    <name evidence="9" type="ORF">DW723_15730</name>
    <name evidence="8" type="ORF">DW767_00045</name>
    <name evidence="7" type="ORF">DW859_08700</name>
    <name evidence="6" type="ORF">DWW07_00375</name>
    <name evidence="5" type="ORF">DWZ12_16655</name>
    <name evidence="4" type="ORF">DXB38_01810</name>
    <name evidence="3" type="ORF">DXB81_05545</name>
    <name evidence="2" type="ORF">ERS852533_02027</name>
</gene>
<dbReference type="Proteomes" id="UP000284644">
    <property type="component" value="Unassembled WGS sequence"/>
</dbReference>
<dbReference type="EMBL" id="QSJW01000001">
    <property type="protein sequence ID" value="RHE15590.1"/>
    <property type="molecule type" value="Genomic_DNA"/>
</dbReference>
<evidence type="ECO:0000313" key="20">
    <source>
        <dbReference type="Proteomes" id="UP000283928"/>
    </source>
</evidence>
<evidence type="ECO:0000313" key="5">
    <source>
        <dbReference type="EMBL" id="RGQ02119.1"/>
    </source>
</evidence>
<evidence type="ECO:0000313" key="18">
    <source>
        <dbReference type="Proteomes" id="UP000265828"/>
    </source>
</evidence>
<keyword evidence="1" id="KW-1133">Transmembrane helix</keyword>
<sequence>MKKCKYCGKKLKDNFEFCNSKCENCYEKMMDKDSHKIKYFILGIILGFVVMFYGIISNNNVFIIGIGIIVMGMDVVLLPFTTPETINFLGYKKSKFAGRISGILLIIVGVWMWFIQ</sequence>
<dbReference type="Proteomes" id="UP000285897">
    <property type="component" value="Unassembled WGS sequence"/>
</dbReference>
<evidence type="ECO:0000313" key="15">
    <source>
        <dbReference type="Proteomes" id="UP000261105"/>
    </source>
</evidence>
<dbReference type="Proteomes" id="UP000284220">
    <property type="component" value="Unassembled WGS sequence"/>
</dbReference>
<dbReference type="GeneID" id="79805425"/>
<dbReference type="Proteomes" id="UP000284024">
    <property type="component" value="Unassembled WGS sequence"/>
</dbReference>
<dbReference type="EMBL" id="QSHL01000005">
    <property type="protein sequence ID" value="RHC06785.1"/>
    <property type="molecule type" value="Genomic_DNA"/>
</dbReference>